<dbReference type="Proteomes" id="UP000187251">
    <property type="component" value="Unassembled WGS sequence"/>
</dbReference>
<proteinExistence type="predicted"/>
<dbReference type="PROSITE" id="PS51318">
    <property type="entry name" value="TAT"/>
    <property type="match status" value="1"/>
</dbReference>
<evidence type="ECO:0000256" key="1">
    <source>
        <dbReference type="SAM" id="SignalP"/>
    </source>
</evidence>
<feature type="domain" description="Fe/B12 periplasmic-binding" evidence="2">
    <location>
        <begin position="47"/>
        <end position="345"/>
    </location>
</feature>
<dbReference type="InterPro" id="IPR002491">
    <property type="entry name" value="ABC_transptr_periplasmic_BD"/>
</dbReference>
<sequence length="373" mass="39699">MTMDRRRFCAGLALAGLGGALPALASQPRMLTDMAGRTLRLPAAPRRIVLLEARDILTMALLHPEPASLVVGWAAADRIDSDALRARFERKRPIAVIGKQAPTTISLEGIVNLAPDLVVASAFMAPQDGASGLLQRLAALGIPVAFSDVASNAAAPAGAGPIDTLHRNLRMWGEILDAGDRAAAYSAFADERLAEVARRLAGARPVTTYLEVQSTPDDCCWAAGKQVWGELLALAGGQSLPGVTAPWYQKLQLEYLLATPHDVYIASGGGWVSGGRPAIGPGIDPAQGRAGLRRLVARTGFAALPSVRQGRVHGIWTGLITVVPFNPLFVEAAAKWLHPDRFADFDPAETLATINRRFLQEPIDGPLWVSLQE</sequence>
<dbReference type="InterPro" id="IPR050902">
    <property type="entry name" value="ABC_Transporter_SBP"/>
</dbReference>
<organism evidence="3 4">
    <name type="scientific">Alcaligenes xylosoxydans xylosoxydans</name>
    <name type="common">Achromobacter xylosoxidans</name>
    <dbReference type="NCBI Taxonomy" id="85698"/>
    <lineage>
        <taxon>Bacteria</taxon>
        <taxon>Pseudomonadati</taxon>
        <taxon>Pseudomonadota</taxon>
        <taxon>Betaproteobacteria</taxon>
        <taxon>Burkholderiales</taxon>
        <taxon>Alcaligenaceae</taxon>
        <taxon>Achromobacter</taxon>
    </lineage>
</organism>
<dbReference type="Pfam" id="PF01497">
    <property type="entry name" value="Peripla_BP_2"/>
    <property type="match status" value="1"/>
</dbReference>
<evidence type="ECO:0000313" key="3">
    <source>
        <dbReference type="EMBL" id="OMG90351.1"/>
    </source>
</evidence>
<feature type="signal peptide" evidence="1">
    <location>
        <begin position="1"/>
        <end position="25"/>
    </location>
</feature>
<dbReference type="PROSITE" id="PS50983">
    <property type="entry name" value="FE_B12_PBP"/>
    <property type="match status" value="1"/>
</dbReference>
<gene>
    <name evidence="3" type="ORF">BIZ92_22190</name>
</gene>
<comment type="caution">
    <text evidence="3">The sequence shown here is derived from an EMBL/GenBank/DDBJ whole genome shotgun (WGS) entry which is preliminary data.</text>
</comment>
<dbReference type="AlphaFoldDB" id="A0A1R1JWL0"/>
<reference evidence="3 4" key="1">
    <citation type="submission" date="2016-09" db="EMBL/GenBank/DDBJ databases">
        <title>Phylogenomics of Achromobacter.</title>
        <authorList>
            <person name="Jeukens J."/>
            <person name="Freschi L."/>
            <person name="Vincent A.T."/>
            <person name="Emond-Rheault J.-G."/>
            <person name="Kukavica-Ibrulj I."/>
            <person name="Charette S.J."/>
            <person name="Levesque R.C."/>
        </authorList>
    </citation>
    <scope>NUCLEOTIDE SEQUENCE [LARGE SCALE GENOMIC DNA]</scope>
    <source>
        <strain evidence="3 4">AUS488</strain>
    </source>
</reference>
<keyword evidence="1" id="KW-0732">Signal</keyword>
<dbReference type="Gene3D" id="3.40.50.1980">
    <property type="entry name" value="Nitrogenase molybdenum iron protein domain"/>
    <property type="match status" value="2"/>
</dbReference>
<feature type="chain" id="PRO_5010272590" evidence="1">
    <location>
        <begin position="26"/>
        <end position="373"/>
    </location>
</feature>
<dbReference type="InterPro" id="IPR006311">
    <property type="entry name" value="TAT_signal"/>
</dbReference>
<accession>A0A1R1JWL0</accession>
<protein>
    <submittedName>
        <fullName evidence="3">ABC transporter substrate-binding protein</fullName>
    </submittedName>
</protein>
<evidence type="ECO:0000259" key="2">
    <source>
        <dbReference type="PROSITE" id="PS50983"/>
    </source>
</evidence>
<evidence type="ECO:0000313" key="4">
    <source>
        <dbReference type="Proteomes" id="UP000187251"/>
    </source>
</evidence>
<dbReference type="PANTHER" id="PTHR30535:SF34">
    <property type="entry name" value="MOLYBDATE-BINDING PROTEIN MOLA"/>
    <property type="match status" value="1"/>
</dbReference>
<dbReference type="PANTHER" id="PTHR30535">
    <property type="entry name" value="VITAMIN B12-BINDING PROTEIN"/>
    <property type="match status" value="1"/>
</dbReference>
<name>A0A1R1JWL0_ALCXX</name>
<dbReference type="SUPFAM" id="SSF53807">
    <property type="entry name" value="Helical backbone' metal receptor"/>
    <property type="match status" value="1"/>
</dbReference>
<dbReference type="EMBL" id="MJMN01000007">
    <property type="protein sequence ID" value="OMG90351.1"/>
    <property type="molecule type" value="Genomic_DNA"/>
</dbReference>